<dbReference type="OrthoDB" id="490569at2"/>
<evidence type="ECO:0000259" key="1">
    <source>
        <dbReference type="Pfam" id="PF09832"/>
    </source>
</evidence>
<dbReference type="AlphaFoldDB" id="A0A0N9VAU7"/>
<gene>
    <name evidence="2" type="ORF">AOY20_01735</name>
</gene>
<sequence length="171" mass="19680">MSLLKKIGIGSLCIFAITTHAQQPTEQQVTKLIQVMNVEQLLQETVQQLKPQFDQQANSVVKSIVKKEQLSPEQQKIADEFAEHLFQYTLNAIAWDKMKPIYEKIYKDIYNEKEVQAQIDFYSSAIGQAILKKTPLVAEESMKLVNQQLMSTLQNSEKEFMEINKKLSTLK</sequence>
<dbReference type="Proteomes" id="UP000064939">
    <property type="component" value="Chromosome"/>
</dbReference>
<protein>
    <recommendedName>
        <fullName evidence="1">DUF2059 domain-containing protein</fullName>
    </recommendedName>
</protein>
<dbReference type="InterPro" id="IPR018637">
    <property type="entry name" value="DUF2059"/>
</dbReference>
<name>A0A0N9VAU7_9GAMM</name>
<reference evidence="2 3" key="1">
    <citation type="journal article" date="2015" name="Int. J. Syst. Evol. Microbiol.">
        <title>Acinetobacter equi sp. nov. isolated from horse faeces.</title>
        <authorList>
            <person name="Poppel M.T."/>
            <person name="Skiebe E."/>
            <person name="Laue M."/>
            <person name="Bergmann H."/>
            <person name="Ebersberger I."/>
            <person name="Garn T."/>
            <person name="Fruth A."/>
            <person name="Baumgardt S."/>
            <person name="Busse H.J."/>
            <person name="Wilharm G."/>
        </authorList>
    </citation>
    <scope>NUCLEOTIDE SEQUENCE [LARGE SCALE GENOMIC DNA]</scope>
    <source>
        <strain evidence="2 3">114</strain>
    </source>
</reference>
<keyword evidence="3" id="KW-1185">Reference proteome</keyword>
<evidence type="ECO:0000313" key="3">
    <source>
        <dbReference type="Proteomes" id="UP000064939"/>
    </source>
</evidence>
<dbReference type="Pfam" id="PF09832">
    <property type="entry name" value="DUF2059"/>
    <property type="match status" value="1"/>
</dbReference>
<accession>A0A0N9VAU7</accession>
<dbReference type="KEGG" id="aei:AOY20_01735"/>
<dbReference type="STRING" id="1324350.AOY20_01735"/>
<organism evidence="2 3">
    <name type="scientific">Acinetobacter equi</name>
    <dbReference type="NCBI Taxonomy" id="1324350"/>
    <lineage>
        <taxon>Bacteria</taxon>
        <taxon>Pseudomonadati</taxon>
        <taxon>Pseudomonadota</taxon>
        <taxon>Gammaproteobacteria</taxon>
        <taxon>Moraxellales</taxon>
        <taxon>Moraxellaceae</taxon>
        <taxon>Acinetobacter</taxon>
    </lineage>
</organism>
<feature type="domain" description="DUF2059" evidence="1">
    <location>
        <begin position="96"/>
        <end position="152"/>
    </location>
</feature>
<dbReference type="EMBL" id="CP012808">
    <property type="protein sequence ID" value="ALH94364.1"/>
    <property type="molecule type" value="Genomic_DNA"/>
</dbReference>
<proteinExistence type="predicted"/>
<evidence type="ECO:0000313" key="2">
    <source>
        <dbReference type="EMBL" id="ALH94364.1"/>
    </source>
</evidence>
<dbReference type="RefSeq" id="WP_054580277.1">
    <property type="nucleotide sequence ID" value="NZ_CP012808.1"/>
</dbReference>